<evidence type="ECO:0000313" key="2">
    <source>
        <dbReference type="Proteomes" id="UP000234254"/>
    </source>
</evidence>
<protein>
    <submittedName>
        <fullName evidence="1">Uncharacterized protein</fullName>
    </submittedName>
</protein>
<dbReference type="GeneID" id="36547522"/>
<dbReference type="InterPro" id="IPR013785">
    <property type="entry name" value="Aldolase_TIM"/>
</dbReference>
<dbReference type="Proteomes" id="UP000234254">
    <property type="component" value="Unassembled WGS sequence"/>
</dbReference>
<organism evidence="1 2">
    <name type="scientific">Aspergillus campestris (strain IBT 28561)</name>
    <dbReference type="NCBI Taxonomy" id="1392248"/>
    <lineage>
        <taxon>Eukaryota</taxon>
        <taxon>Fungi</taxon>
        <taxon>Dikarya</taxon>
        <taxon>Ascomycota</taxon>
        <taxon>Pezizomycotina</taxon>
        <taxon>Eurotiomycetes</taxon>
        <taxon>Eurotiomycetidae</taxon>
        <taxon>Eurotiales</taxon>
        <taxon>Aspergillaceae</taxon>
        <taxon>Aspergillus</taxon>
        <taxon>Aspergillus subgen. Circumdati</taxon>
    </lineage>
</organism>
<dbReference type="VEuPathDB" id="FungiDB:P168DRAFT_316332"/>
<sequence length="124" mass="13622">MATEQTGLNVLRQRSIVDCDTMDEDGARSFGPFDDCTSNQAIAYAELSKPKHTGLIAAAVIHAGRLLQEFPGIGLRELAVEVAMVKLALKIAPYVTGHVHIQTNPYYVYSTENTISYAQREQLP</sequence>
<dbReference type="EMBL" id="MSFM01000003">
    <property type="protein sequence ID" value="PKY06318.1"/>
    <property type="molecule type" value="Genomic_DNA"/>
</dbReference>
<proteinExistence type="predicted"/>
<dbReference type="OrthoDB" id="1711136at2759"/>
<name>A0A2I1D8Y6_ASPC2</name>
<dbReference type="RefSeq" id="XP_024694912.1">
    <property type="nucleotide sequence ID" value="XM_024839998.1"/>
</dbReference>
<dbReference type="AlphaFoldDB" id="A0A2I1D8Y6"/>
<reference evidence="1" key="1">
    <citation type="submission" date="2016-12" db="EMBL/GenBank/DDBJ databases">
        <title>The genomes of Aspergillus section Nigri reveals drivers in fungal speciation.</title>
        <authorList>
            <consortium name="DOE Joint Genome Institute"/>
            <person name="Vesth T.C."/>
            <person name="Nybo J."/>
            <person name="Theobald S."/>
            <person name="Brandl J."/>
            <person name="Frisvad J.C."/>
            <person name="Nielsen K.F."/>
            <person name="Lyhne E.K."/>
            <person name="Kogle M.E."/>
            <person name="Kuo A."/>
            <person name="Riley R."/>
            <person name="Clum A."/>
            <person name="Nolan M."/>
            <person name="Lipzen A."/>
            <person name="Salamov A."/>
            <person name="Henrissat B."/>
            <person name="Wiebenga A."/>
            <person name="De vries R.P."/>
            <person name="Grigoriev I.V."/>
            <person name="Mortensen U.H."/>
            <person name="Andersen M.R."/>
            <person name="Baker S.E."/>
        </authorList>
    </citation>
    <scope>NUCLEOTIDE SEQUENCE</scope>
    <source>
        <strain evidence="1">IBT 28561</strain>
    </source>
</reference>
<evidence type="ECO:0000313" key="1">
    <source>
        <dbReference type="EMBL" id="PKY06318.1"/>
    </source>
</evidence>
<dbReference type="Gene3D" id="3.20.20.70">
    <property type="entry name" value="Aldolase class I"/>
    <property type="match status" value="1"/>
</dbReference>
<accession>A0A2I1D8Y6</accession>
<gene>
    <name evidence="1" type="ORF">P168DRAFT_316332</name>
</gene>
<keyword evidence="2" id="KW-1185">Reference proteome</keyword>
<comment type="caution">
    <text evidence="1">The sequence shown here is derived from an EMBL/GenBank/DDBJ whole genome shotgun (WGS) entry which is preliminary data.</text>
</comment>
<dbReference type="SUPFAM" id="SSF51569">
    <property type="entry name" value="Aldolase"/>
    <property type="match status" value="1"/>
</dbReference>